<dbReference type="PANTHER" id="PTHR21661:SF35">
    <property type="entry name" value="EPOXIDE HYDROLASE"/>
    <property type="match status" value="1"/>
</dbReference>
<dbReference type="Proteomes" id="UP000053095">
    <property type="component" value="Unassembled WGS sequence"/>
</dbReference>
<keyword evidence="2" id="KW-0058">Aromatic hydrocarbons catabolism</keyword>
<keyword evidence="4" id="KW-0812">Transmembrane</keyword>
<evidence type="ECO:0000259" key="5">
    <source>
        <dbReference type="Pfam" id="PF06441"/>
    </source>
</evidence>
<evidence type="ECO:0000256" key="4">
    <source>
        <dbReference type="SAM" id="Phobius"/>
    </source>
</evidence>
<feature type="transmembrane region" description="Helical" evidence="4">
    <location>
        <begin position="375"/>
        <end position="398"/>
    </location>
</feature>
<dbReference type="Gene3D" id="3.40.50.1820">
    <property type="entry name" value="alpha/beta hydrolase"/>
    <property type="match status" value="1"/>
</dbReference>
<dbReference type="InterPro" id="IPR029058">
    <property type="entry name" value="AB_hydrolase_fold"/>
</dbReference>
<comment type="caution">
    <text evidence="6">The sequence shown here is derived from an EMBL/GenBank/DDBJ whole genome shotgun (WGS) entry which is preliminary data.</text>
</comment>
<keyword evidence="7" id="KW-1185">Reference proteome</keyword>
<proteinExistence type="inferred from homology"/>
<evidence type="ECO:0000256" key="1">
    <source>
        <dbReference type="ARBA" id="ARBA00010088"/>
    </source>
</evidence>
<protein>
    <recommendedName>
        <fullName evidence="5">Epoxide hydrolase N-terminal domain-containing protein</fullName>
    </recommendedName>
</protein>
<dbReference type="InterPro" id="IPR016292">
    <property type="entry name" value="Epoxide_hydrolase"/>
</dbReference>
<keyword evidence="4" id="KW-1133">Transmembrane helix</keyword>
<dbReference type="InterPro" id="IPR010497">
    <property type="entry name" value="Epoxide_hydro_N"/>
</dbReference>
<keyword evidence="3" id="KW-0378">Hydrolase</keyword>
<organism evidence="6 7">
    <name type="scientific">Talaromyces pinophilus</name>
    <name type="common">Penicillium pinophilum</name>
    <dbReference type="NCBI Taxonomy" id="128442"/>
    <lineage>
        <taxon>Eukaryota</taxon>
        <taxon>Fungi</taxon>
        <taxon>Dikarya</taxon>
        <taxon>Ascomycota</taxon>
        <taxon>Pezizomycotina</taxon>
        <taxon>Eurotiomycetes</taxon>
        <taxon>Eurotiomycetidae</taxon>
        <taxon>Eurotiales</taxon>
        <taxon>Trichocomaceae</taxon>
        <taxon>Talaromyces</taxon>
        <taxon>Talaromyces sect. Talaromyces</taxon>
    </lineage>
</organism>
<feature type="domain" description="Epoxide hydrolase N-terminal" evidence="5">
    <location>
        <begin position="4"/>
        <end position="115"/>
    </location>
</feature>
<reference evidence="7" key="1">
    <citation type="journal article" date="2015" name="Genome Announc.">
        <title>Draft genome sequence of Talaromyces cellulolyticus strain Y-94, a source of lignocellulosic biomass-degrading enzymes.</title>
        <authorList>
            <person name="Fujii T."/>
            <person name="Koike H."/>
            <person name="Sawayama S."/>
            <person name="Yano S."/>
            <person name="Inoue H."/>
        </authorList>
    </citation>
    <scope>NUCLEOTIDE SEQUENCE [LARGE SCALE GENOMIC DNA]</scope>
    <source>
        <strain evidence="7">Y-94</strain>
    </source>
</reference>
<dbReference type="PIRSF" id="PIRSF001112">
    <property type="entry name" value="Epoxide_hydrolase"/>
    <property type="match status" value="1"/>
</dbReference>
<evidence type="ECO:0000256" key="2">
    <source>
        <dbReference type="ARBA" id="ARBA00022797"/>
    </source>
</evidence>
<dbReference type="GO" id="GO:0004301">
    <property type="term" value="F:epoxide hydrolase activity"/>
    <property type="evidence" value="ECO:0007669"/>
    <property type="project" value="TreeGrafter"/>
</dbReference>
<dbReference type="Pfam" id="PF06441">
    <property type="entry name" value="EHN"/>
    <property type="match status" value="1"/>
</dbReference>
<name>A0A6V8HDG1_TALPI</name>
<accession>A0A6V8HDG1</accession>
<gene>
    <name evidence="6" type="ORF">TCE0_034f11161</name>
</gene>
<evidence type="ECO:0000313" key="7">
    <source>
        <dbReference type="Proteomes" id="UP000053095"/>
    </source>
</evidence>
<dbReference type="SUPFAM" id="SSF53474">
    <property type="entry name" value="alpha/beta-Hydrolases"/>
    <property type="match status" value="1"/>
</dbReference>
<keyword evidence="4" id="KW-0472">Membrane</keyword>
<evidence type="ECO:0000313" key="6">
    <source>
        <dbReference type="EMBL" id="GAM39532.1"/>
    </source>
</evidence>
<dbReference type="PANTHER" id="PTHR21661">
    <property type="entry name" value="EPOXIDE HYDROLASE 1-RELATED"/>
    <property type="match status" value="1"/>
</dbReference>
<dbReference type="GO" id="GO:0097176">
    <property type="term" value="P:epoxide metabolic process"/>
    <property type="evidence" value="ECO:0007669"/>
    <property type="project" value="TreeGrafter"/>
</dbReference>
<comment type="similarity">
    <text evidence="1">Belongs to the peptidase S33 family.</text>
</comment>
<dbReference type="AlphaFoldDB" id="A0A6V8HDG1"/>
<dbReference type="EMBL" id="DF933830">
    <property type="protein sequence ID" value="GAM39532.1"/>
    <property type="molecule type" value="Genomic_DNA"/>
</dbReference>
<evidence type="ECO:0000256" key="3">
    <source>
        <dbReference type="ARBA" id="ARBA00022801"/>
    </source>
</evidence>
<dbReference type="InterPro" id="IPR000639">
    <property type="entry name" value="Epox_hydrolase-like"/>
</dbReference>
<sequence length="429" mass="47781">MTSITPFKVSISDERIERLHQKLALAELPSEVPDLMGHYSRGVPLSDIKRLALHWQTNFNWRAIEAKINEIPQFTANIAVEGFGTYDIHFVHQRSEVPNAIPLLVLHGWPSSFLAVQPMLPLLVDEGIDGPAFHVVAPSLIDFGFSSASKKTGFDIEQHAEACHKLMIALGYNEYVVQGGDIGYLITRFIAMKYGPKHCRAYHLNNAAPAEPSSQADSTGTQLSASDLKGLARTQEFTTGGGNAYYLLQSSKPQTLAYSLTDSPLGLLAWIHEKLISWTDNYPWTDDEILTWVSIYYFSTAGPAACLNLYYEMEHGVDGTAFEKAKRHIGDVPLGVARFEKDLILLPKAWNATLGPVKEGMVALFPTYNALKYQYGYQILTFFSGLVIVFVTAVRYLYRRRDNKDTRSQKQAQDGGQGIGANREEIAVE</sequence>
<dbReference type="PRINTS" id="PR00412">
    <property type="entry name" value="EPOXHYDRLASE"/>
</dbReference>